<accession>A0A3M8CY03</accession>
<dbReference type="Pfam" id="PF00144">
    <property type="entry name" value="Beta-lactamase"/>
    <property type="match status" value="1"/>
</dbReference>
<dbReference type="AlphaFoldDB" id="A0A3M8CY03"/>
<evidence type="ECO:0000313" key="2">
    <source>
        <dbReference type="EMBL" id="RNB80319.1"/>
    </source>
</evidence>
<proteinExistence type="predicted"/>
<dbReference type="PANTHER" id="PTHR46825">
    <property type="entry name" value="D-ALANYL-D-ALANINE-CARBOXYPEPTIDASE/ENDOPEPTIDASE AMPH"/>
    <property type="match status" value="1"/>
</dbReference>
<evidence type="ECO:0000313" key="3">
    <source>
        <dbReference type="Proteomes" id="UP000269573"/>
    </source>
</evidence>
<feature type="domain" description="Beta-lactamase-related" evidence="1">
    <location>
        <begin position="12"/>
        <end position="363"/>
    </location>
</feature>
<dbReference type="Gene3D" id="3.40.710.10">
    <property type="entry name" value="DD-peptidase/beta-lactamase superfamily"/>
    <property type="match status" value="1"/>
</dbReference>
<keyword evidence="3" id="KW-1185">Reference proteome</keyword>
<keyword evidence="2" id="KW-0378">Hydrolase</keyword>
<dbReference type="PANTHER" id="PTHR46825:SF9">
    <property type="entry name" value="BETA-LACTAMASE-RELATED DOMAIN-CONTAINING PROTEIN"/>
    <property type="match status" value="1"/>
</dbReference>
<gene>
    <name evidence="2" type="ORF">EDM59_23495</name>
</gene>
<protein>
    <submittedName>
        <fullName evidence="2">Class A beta-lactamase-related serine hydrolase</fullName>
    </submittedName>
</protein>
<reference evidence="2 3" key="1">
    <citation type="submission" date="2018-10" db="EMBL/GenBank/DDBJ databases">
        <title>Phylogenomics of Brevibacillus.</title>
        <authorList>
            <person name="Dunlap C."/>
        </authorList>
    </citation>
    <scope>NUCLEOTIDE SEQUENCE [LARGE SCALE GENOMIC DNA]</scope>
    <source>
        <strain evidence="2 3">JCM 15774</strain>
    </source>
</reference>
<evidence type="ECO:0000259" key="1">
    <source>
        <dbReference type="Pfam" id="PF00144"/>
    </source>
</evidence>
<organism evidence="2 3">
    <name type="scientific">Brevibacillus nitrificans</name>
    <dbReference type="NCBI Taxonomy" id="651560"/>
    <lineage>
        <taxon>Bacteria</taxon>
        <taxon>Bacillati</taxon>
        <taxon>Bacillota</taxon>
        <taxon>Bacilli</taxon>
        <taxon>Bacillales</taxon>
        <taxon>Paenibacillaceae</taxon>
        <taxon>Brevibacillus</taxon>
    </lineage>
</organism>
<comment type="caution">
    <text evidence="2">The sequence shown here is derived from an EMBL/GenBank/DDBJ whole genome shotgun (WGS) entry which is preliminary data.</text>
</comment>
<dbReference type="Proteomes" id="UP000269573">
    <property type="component" value="Unassembled WGS sequence"/>
</dbReference>
<dbReference type="SUPFAM" id="SSF56601">
    <property type="entry name" value="beta-lactamase/transpeptidase-like"/>
    <property type="match status" value="1"/>
</dbReference>
<dbReference type="EMBL" id="RHHU01000017">
    <property type="protein sequence ID" value="RNB80319.1"/>
    <property type="molecule type" value="Genomic_DNA"/>
</dbReference>
<name>A0A3M8CY03_9BACL</name>
<sequence>MNRQPWTTAFEEYAKKLVNPRALPGAMLALAKDGEIFYQKAFGHSDAEQQKEVTLDTVFGIGSITKSFSCIAILQLQEAGKLCVQDPVITYLPAFTVADESAAKRIRIHHFMSNSAGLPPLAGIFGAMKRSIVDDPDYTDLLPPFDPAHMSKLPFIDTYEDLLSYLAASPIELLGEPGTQFSYSNDAFGLLGAIVERVSGMSYEAYVREYILHPAGMTHTAFFLDDLDKKTDISTLHTRKVVNGKPEVFASPCWWDAPSQRAAGFLKSTVRDMLRYTEIFRTGGCVGTNRILSKESVASMMTPQISIDSQTHYAYGLVVTPAPYYHGGTLVEHSGGLKGISAQMYILPDEGITGVALTNLDGAFVVRDLLASSLNSLHGRPLDLPELSYPSYEPESALFTDYCGKYASPEGNEIIVKTEEGTVKIVATLGELDSVIPLKAVGLDQFLMSMSATTSNPVRFIRDEQGQVSRILFGYRQLKKTSRSDV</sequence>
<dbReference type="RefSeq" id="WP_122925840.1">
    <property type="nucleotide sequence ID" value="NZ_RHHU01000017.1"/>
</dbReference>
<dbReference type="InterPro" id="IPR001466">
    <property type="entry name" value="Beta-lactam-related"/>
</dbReference>
<dbReference type="InterPro" id="IPR050491">
    <property type="entry name" value="AmpC-like"/>
</dbReference>
<dbReference type="GO" id="GO:0016787">
    <property type="term" value="F:hydrolase activity"/>
    <property type="evidence" value="ECO:0007669"/>
    <property type="project" value="UniProtKB-KW"/>
</dbReference>
<dbReference type="InterPro" id="IPR012338">
    <property type="entry name" value="Beta-lactam/transpept-like"/>
</dbReference>